<evidence type="ECO:0000313" key="8">
    <source>
        <dbReference type="EMBL" id="TLV01262.1"/>
    </source>
</evidence>
<dbReference type="Pfam" id="PF20582">
    <property type="entry name" value="UPF0758_N"/>
    <property type="match status" value="1"/>
</dbReference>
<proteinExistence type="inferred from homology"/>
<dbReference type="RefSeq" id="WP_138366633.1">
    <property type="nucleotide sequence ID" value="NZ_VCEJ01000004.1"/>
</dbReference>
<dbReference type="InterPro" id="IPR020891">
    <property type="entry name" value="UPF0758_CS"/>
</dbReference>
<dbReference type="PANTHER" id="PTHR30471:SF3">
    <property type="entry name" value="UPF0758 PROTEIN YEES-RELATED"/>
    <property type="match status" value="1"/>
</dbReference>
<dbReference type="InterPro" id="IPR046778">
    <property type="entry name" value="UPF0758_N"/>
</dbReference>
<dbReference type="SUPFAM" id="SSF102712">
    <property type="entry name" value="JAB1/MPN domain"/>
    <property type="match status" value="1"/>
</dbReference>
<evidence type="ECO:0000259" key="7">
    <source>
        <dbReference type="PROSITE" id="PS50249"/>
    </source>
</evidence>
<feature type="domain" description="MPN" evidence="7">
    <location>
        <begin position="112"/>
        <end position="234"/>
    </location>
</feature>
<organism evidence="8 9">
    <name type="scientific">Dyadobacter luticola</name>
    <dbReference type="NCBI Taxonomy" id="1979387"/>
    <lineage>
        <taxon>Bacteria</taxon>
        <taxon>Pseudomonadati</taxon>
        <taxon>Bacteroidota</taxon>
        <taxon>Cytophagia</taxon>
        <taxon>Cytophagales</taxon>
        <taxon>Spirosomataceae</taxon>
        <taxon>Dyadobacter</taxon>
    </lineage>
</organism>
<dbReference type="InterPro" id="IPR001405">
    <property type="entry name" value="UPF0758"/>
</dbReference>
<dbReference type="CDD" id="cd08071">
    <property type="entry name" value="MPN_DUF2466"/>
    <property type="match status" value="1"/>
</dbReference>
<comment type="similarity">
    <text evidence="6">Belongs to the UPF0758 family.</text>
</comment>
<dbReference type="PANTHER" id="PTHR30471">
    <property type="entry name" value="DNA REPAIR PROTEIN RADC"/>
    <property type="match status" value="1"/>
</dbReference>
<sequence length="234" mass="26200">MAKYESTNPRNILNWSEEDRPREKLHLKGREVLSDAELIAILIGSGTFENSAVDVGKIIMDLGNNNINELAKLTVKDLTKIRGIGKAKAITILAALELGRRRSEKTMERKRKITGPESVYDEMRQHLLDKPNEEFWILLLNRGNTVMRAMQVSKGGVAGTSVDIKLIFKLAIDHLASSLILVHNHPSGQLIPSHADILLTSQIKEAGRLLDMPVLDHMIFTDQGYYSFTDEGDM</sequence>
<dbReference type="NCBIfam" id="TIGR00608">
    <property type="entry name" value="radc"/>
    <property type="match status" value="1"/>
</dbReference>
<evidence type="ECO:0000256" key="1">
    <source>
        <dbReference type="ARBA" id="ARBA00022670"/>
    </source>
</evidence>
<evidence type="ECO:0000313" key="9">
    <source>
        <dbReference type="Proteomes" id="UP000306402"/>
    </source>
</evidence>
<keyword evidence="5" id="KW-0482">Metalloprotease</keyword>
<dbReference type="InterPro" id="IPR037518">
    <property type="entry name" value="MPN"/>
</dbReference>
<evidence type="ECO:0000256" key="6">
    <source>
        <dbReference type="RuleBase" id="RU003797"/>
    </source>
</evidence>
<keyword evidence="4" id="KW-0862">Zinc</keyword>
<keyword evidence="1" id="KW-0645">Protease</keyword>
<evidence type="ECO:0000256" key="5">
    <source>
        <dbReference type="ARBA" id="ARBA00023049"/>
    </source>
</evidence>
<evidence type="ECO:0000256" key="4">
    <source>
        <dbReference type="ARBA" id="ARBA00022833"/>
    </source>
</evidence>
<dbReference type="EMBL" id="VCEJ01000004">
    <property type="protein sequence ID" value="TLV01262.1"/>
    <property type="molecule type" value="Genomic_DNA"/>
</dbReference>
<dbReference type="Proteomes" id="UP000306402">
    <property type="component" value="Unassembled WGS sequence"/>
</dbReference>
<accession>A0A5R9KY74</accession>
<dbReference type="NCBIfam" id="NF000642">
    <property type="entry name" value="PRK00024.1"/>
    <property type="match status" value="1"/>
</dbReference>
<keyword evidence="3" id="KW-0378">Hydrolase</keyword>
<dbReference type="GO" id="GO:0008237">
    <property type="term" value="F:metallopeptidase activity"/>
    <property type="evidence" value="ECO:0007669"/>
    <property type="project" value="UniProtKB-KW"/>
</dbReference>
<dbReference type="InterPro" id="IPR025657">
    <property type="entry name" value="RadC_JAB"/>
</dbReference>
<dbReference type="PROSITE" id="PS50249">
    <property type="entry name" value="MPN"/>
    <property type="match status" value="1"/>
</dbReference>
<dbReference type="Pfam" id="PF04002">
    <property type="entry name" value="RadC"/>
    <property type="match status" value="1"/>
</dbReference>
<protein>
    <submittedName>
        <fullName evidence="8">DNA repair protein RadC</fullName>
    </submittedName>
</protein>
<gene>
    <name evidence="8" type="primary">radC</name>
    <name evidence="8" type="ORF">FEN17_17605</name>
</gene>
<reference evidence="8 9" key="1">
    <citation type="submission" date="2019-05" db="EMBL/GenBank/DDBJ databases">
        <authorList>
            <person name="Qu J.-H."/>
        </authorList>
    </citation>
    <scope>NUCLEOTIDE SEQUENCE [LARGE SCALE GENOMIC DNA]</scope>
    <source>
        <strain evidence="8 9">T17</strain>
    </source>
</reference>
<dbReference type="AlphaFoldDB" id="A0A5R9KY74"/>
<dbReference type="OrthoDB" id="9804482at2"/>
<evidence type="ECO:0000256" key="2">
    <source>
        <dbReference type="ARBA" id="ARBA00022723"/>
    </source>
</evidence>
<keyword evidence="2" id="KW-0479">Metal-binding</keyword>
<evidence type="ECO:0000256" key="3">
    <source>
        <dbReference type="ARBA" id="ARBA00022801"/>
    </source>
</evidence>
<dbReference type="Gene3D" id="3.40.140.10">
    <property type="entry name" value="Cytidine Deaminase, domain 2"/>
    <property type="match status" value="1"/>
</dbReference>
<dbReference type="GO" id="GO:0006508">
    <property type="term" value="P:proteolysis"/>
    <property type="evidence" value="ECO:0007669"/>
    <property type="project" value="UniProtKB-KW"/>
</dbReference>
<name>A0A5R9KY74_9BACT</name>
<dbReference type="PROSITE" id="PS01302">
    <property type="entry name" value="UPF0758"/>
    <property type="match status" value="1"/>
</dbReference>
<keyword evidence="9" id="KW-1185">Reference proteome</keyword>
<dbReference type="GO" id="GO:0046872">
    <property type="term" value="F:metal ion binding"/>
    <property type="evidence" value="ECO:0007669"/>
    <property type="project" value="UniProtKB-KW"/>
</dbReference>
<comment type="caution">
    <text evidence="8">The sequence shown here is derived from an EMBL/GenBank/DDBJ whole genome shotgun (WGS) entry which is preliminary data.</text>
</comment>